<evidence type="ECO:0000313" key="1">
    <source>
        <dbReference type="EMBL" id="MDG2991702.1"/>
    </source>
</evidence>
<proteinExistence type="predicted"/>
<organism evidence="1 2">
    <name type="scientific">Candidatus Synechococcus calcipolaris G9</name>
    <dbReference type="NCBI Taxonomy" id="1497997"/>
    <lineage>
        <taxon>Bacteria</taxon>
        <taxon>Bacillati</taxon>
        <taxon>Cyanobacteriota</taxon>
        <taxon>Cyanophyceae</taxon>
        <taxon>Synechococcales</taxon>
        <taxon>Synechococcaceae</taxon>
        <taxon>Synechococcus</taxon>
    </lineage>
</organism>
<reference evidence="1" key="1">
    <citation type="journal article" date="2022" name="Genome Biol. Evol.">
        <title>A New Gene Family Diagnostic for Intracellular Biomineralization of Amorphous Ca Carbonates by Cyanobacteria.</title>
        <authorList>
            <person name="Benzerara K."/>
            <person name="Duprat E."/>
            <person name="Bitard-Feildel T."/>
            <person name="Caumes G."/>
            <person name="Cassier-Chauvat C."/>
            <person name="Chauvat F."/>
            <person name="Dezi M."/>
            <person name="Diop S.I."/>
            <person name="Gaschignard G."/>
            <person name="Gorgen S."/>
            <person name="Gugger M."/>
            <person name="Lopez-Garcia P."/>
            <person name="Millet M."/>
            <person name="Skouri-Panet F."/>
            <person name="Moreira D."/>
            <person name="Callebaut I."/>
        </authorList>
    </citation>
    <scope>NUCLEOTIDE SEQUENCE</scope>
    <source>
        <strain evidence="1">G9</strain>
    </source>
</reference>
<keyword evidence="2" id="KW-1185">Reference proteome</keyword>
<gene>
    <name evidence="1" type="ORF">L3556_12280</name>
</gene>
<name>A0ABT6F1J8_9SYNE</name>
<evidence type="ECO:0000313" key="2">
    <source>
        <dbReference type="Proteomes" id="UP001154265"/>
    </source>
</evidence>
<reference evidence="1" key="2">
    <citation type="submission" date="2022-01" db="EMBL/GenBank/DDBJ databases">
        <authorList>
            <person name="Zivanovic Y."/>
            <person name="Moreira D."/>
            <person name="Lopez-Garcia P."/>
        </authorList>
    </citation>
    <scope>NUCLEOTIDE SEQUENCE</scope>
    <source>
        <strain evidence="1">G9</strain>
    </source>
</reference>
<comment type="caution">
    <text evidence="1">The sequence shown here is derived from an EMBL/GenBank/DDBJ whole genome shotgun (WGS) entry which is preliminary data.</text>
</comment>
<dbReference type="RefSeq" id="WP_277867565.1">
    <property type="nucleotide sequence ID" value="NZ_JAKKUT010000002.1"/>
</dbReference>
<dbReference type="EMBL" id="JAKKUT010000002">
    <property type="protein sequence ID" value="MDG2991702.1"/>
    <property type="molecule type" value="Genomic_DNA"/>
</dbReference>
<protein>
    <submittedName>
        <fullName evidence="1">Uncharacterized protein</fullName>
    </submittedName>
</protein>
<dbReference type="Proteomes" id="UP001154265">
    <property type="component" value="Unassembled WGS sequence"/>
</dbReference>
<accession>A0ABT6F1J8</accession>
<sequence>MDNLCINRSPLLVGVQRGCYLDFVSDRPHLLLFVTPAIASPHCPNRSLHVLLKL</sequence>